<dbReference type="InterPro" id="IPR036390">
    <property type="entry name" value="WH_DNA-bd_sf"/>
</dbReference>
<dbReference type="Proteomes" id="UP001168528">
    <property type="component" value="Unassembled WGS sequence"/>
</dbReference>
<keyword evidence="4" id="KW-0804">Transcription</keyword>
<keyword evidence="3" id="KW-0238">DNA-binding</keyword>
<dbReference type="InterPro" id="IPR036388">
    <property type="entry name" value="WH-like_DNA-bd_sf"/>
</dbReference>
<proteinExistence type="inferred from homology"/>
<accession>A0ABT8R3C9</accession>
<evidence type="ECO:0000256" key="3">
    <source>
        <dbReference type="ARBA" id="ARBA00023125"/>
    </source>
</evidence>
<evidence type="ECO:0000256" key="1">
    <source>
        <dbReference type="ARBA" id="ARBA00011046"/>
    </source>
</evidence>
<dbReference type="Gene3D" id="1.10.10.10">
    <property type="entry name" value="Winged helix-like DNA-binding domain superfamily/Winged helix DNA-binding domain"/>
    <property type="match status" value="1"/>
</dbReference>
<reference evidence="5" key="1">
    <citation type="submission" date="2023-07" db="EMBL/GenBank/DDBJ databases">
        <title>The genome sequence of Rhodocytophaga aerolata KACC 12507.</title>
        <authorList>
            <person name="Zhang X."/>
        </authorList>
    </citation>
    <scope>NUCLEOTIDE SEQUENCE</scope>
    <source>
        <strain evidence="5">KACC 12507</strain>
    </source>
</reference>
<dbReference type="PIRSF" id="PIRSF019455">
    <property type="entry name" value="CopR_AtkY"/>
    <property type="match status" value="1"/>
</dbReference>
<evidence type="ECO:0000256" key="2">
    <source>
        <dbReference type="ARBA" id="ARBA00023015"/>
    </source>
</evidence>
<dbReference type="Gene3D" id="1.10.4040.10">
    <property type="entry name" value="Penicillinase repressor domain"/>
    <property type="match status" value="1"/>
</dbReference>
<evidence type="ECO:0000313" key="6">
    <source>
        <dbReference type="Proteomes" id="UP001168528"/>
    </source>
</evidence>
<evidence type="ECO:0000313" key="5">
    <source>
        <dbReference type="EMBL" id="MDO1446602.1"/>
    </source>
</evidence>
<evidence type="ECO:0000256" key="4">
    <source>
        <dbReference type="ARBA" id="ARBA00023163"/>
    </source>
</evidence>
<sequence>MDNQTPKPTESELEILQILWQHGPTTVRFVNEQLNQRKEVGYTTTLKIMQIMAEKGLVKRNEESRSHIYEANVNEEATQKHMLDKFLDLTFRGSASKLVMQALGNHKATRAELDEIRKLIDKMEGGAK</sequence>
<organism evidence="5 6">
    <name type="scientific">Rhodocytophaga aerolata</name>
    <dbReference type="NCBI Taxonomy" id="455078"/>
    <lineage>
        <taxon>Bacteria</taxon>
        <taxon>Pseudomonadati</taxon>
        <taxon>Bacteroidota</taxon>
        <taxon>Cytophagia</taxon>
        <taxon>Cytophagales</taxon>
        <taxon>Rhodocytophagaceae</taxon>
        <taxon>Rhodocytophaga</taxon>
    </lineage>
</organism>
<name>A0ABT8R3C9_9BACT</name>
<protein>
    <submittedName>
        <fullName evidence="5">BlaI/MecI/CopY family transcriptional regulator</fullName>
    </submittedName>
</protein>
<dbReference type="Pfam" id="PF03965">
    <property type="entry name" value="Penicillinase_R"/>
    <property type="match status" value="1"/>
</dbReference>
<dbReference type="RefSeq" id="WP_302037403.1">
    <property type="nucleotide sequence ID" value="NZ_JAUKPO010000004.1"/>
</dbReference>
<dbReference type="SUPFAM" id="SSF46785">
    <property type="entry name" value="Winged helix' DNA-binding domain"/>
    <property type="match status" value="1"/>
</dbReference>
<keyword evidence="6" id="KW-1185">Reference proteome</keyword>
<comment type="similarity">
    <text evidence="1">Belongs to the BlaI transcriptional regulatory family.</text>
</comment>
<dbReference type="EMBL" id="JAUKPO010000004">
    <property type="protein sequence ID" value="MDO1446602.1"/>
    <property type="molecule type" value="Genomic_DNA"/>
</dbReference>
<dbReference type="InterPro" id="IPR005650">
    <property type="entry name" value="BlaI_family"/>
</dbReference>
<keyword evidence="2" id="KW-0805">Transcription regulation</keyword>
<comment type="caution">
    <text evidence="5">The sequence shown here is derived from an EMBL/GenBank/DDBJ whole genome shotgun (WGS) entry which is preliminary data.</text>
</comment>
<gene>
    <name evidence="5" type="ORF">Q0590_10095</name>
</gene>